<feature type="compositionally biased region" description="Low complexity" evidence="2">
    <location>
        <begin position="56"/>
        <end position="69"/>
    </location>
</feature>
<feature type="compositionally biased region" description="Acidic residues" evidence="2">
    <location>
        <begin position="277"/>
        <end position="294"/>
    </location>
</feature>
<accession>A0AAD5RNM4</accession>
<dbReference type="EMBL" id="JAKWBI020000180">
    <property type="protein sequence ID" value="KAJ2900051.1"/>
    <property type="molecule type" value="Genomic_DNA"/>
</dbReference>
<dbReference type="PROSITE" id="PS50013">
    <property type="entry name" value="CHROMO_2"/>
    <property type="match status" value="2"/>
</dbReference>
<feature type="domain" description="Chromo" evidence="3">
    <location>
        <begin position="372"/>
        <end position="430"/>
    </location>
</feature>
<evidence type="ECO:0000256" key="1">
    <source>
        <dbReference type="ARBA" id="ARBA00011353"/>
    </source>
</evidence>
<reference evidence="4" key="1">
    <citation type="submission" date="2022-07" db="EMBL/GenBank/DDBJ databases">
        <title>Draft genome sequence of Zalerion maritima ATCC 34329, a (micro)plastics degrading marine fungus.</title>
        <authorList>
            <person name="Paco A."/>
            <person name="Goncalves M.F.M."/>
            <person name="Rocha-Santos T.A.P."/>
            <person name="Alves A."/>
        </authorList>
    </citation>
    <scope>NUCLEOTIDE SEQUENCE</scope>
    <source>
        <strain evidence="4">ATCC 34329</strain>
    </source>
</reference>
<dbReference type="Gene3D" id="2.40.50.40">
    <property type="match status" value="2"/>
</dbReference>
<dbReference type="CDD" id="cd00024">
    <property type="entry name" value="CD_CSD"/>
    <property type="match status" value="1"/>
</dbReference>
<comment type="caution">
    <text evidence="4">The sequence shown here is derived from an EMBL/GenBank/DDBJ whole genome shotgun (WGS) entry which is preliminary data.</text>
</comment>
<feature type="region of interest" description="Disordered" evidence="2">
    <location>
        <begin position="36"/>
        <end position="71"/>
    </location>
</feature>
<sequence>MTATAATTPSHTDSTNLFNRIWRAASTSIGRNMAVSSAGGGLESPTAARTPLFPNPTTSTAAPSSSPLARGAMTERVRNTADLAPEYIEHPPASAPAKNGKRRAGSPLPSAGESNPRKRPKQASNLSDSRRLNSIKPLALRGVMRTYGSSRRATRPKQIPRKIYQMPLPAPRTINPMPGSANRRQPLTDLPQNMHTDDGGSAQKETDKPKKDPITMSLASEHDMEHGEVGTHDDAQEPVPMVKIPTKARPEALPATSTASGALSPLRESPELPELSDSIDPEDENELEAEPFEEGDVEGDVEYAVKALVSYRRNEDLSVDIEVEWDNYARTTWEPETVLQEGAPDLLYKFWARVGGSKGRDAIFKENEDAQYHVFRVHAHRRQYGNKKEKCIVKVQWVGYSEAEPHSTWELETKIEEIAPTLLEEYWNSKGGRGMFGVTGRARKPAQKKGASTK</sequence>
<dbReference type="GO" id="GO:0006338">
    <property type="term" value="P:chromatin remodeling"/>
    <property type="evidence" value="ECO:0007669"/>
    <property type="project" value="UniProtKB-ARBA"/>
</dbReference>
<evidence type="ECO:0000259" key="3">
    <source>
        <dbReference type="PROSITE" id="PS50013"/>
    </source>
</evidence>
<dbReference type="SUPFAM" id="SSF54160">
    <property type="entry name" value="Chromo domain-like"/>
    <property type="match status" value="2"/>
</dbReference>
<evidence type="ECO:0000313" key="4">
    <source>
        <dbReference type="EMBL" id="KAJ2900051.1"/>
    </source>
</evidence>
<evidence type="ECO:0000313" key="5">
    <source>
        <dbReference type="Proteomes" id="UP001201980"/>
    </source>
</evidence>
<feature type="domain" description="Chromo" evidence="3">
    <location>
        <begin position="303"/>
        <end position="353"/>
    </location>
</feature>
<feature type="compositionally biased region" description="Basic and acidic residues" evidence="2">
    <location>
        <begin position="204"/>
        <end position="213"/>
    </location>
</feature>
<comment type="subunit">
    <text evidence="1">Component of the NuA4 histone acetyltransferase complex.</text>
</comment>
<organism evidence="4 5">
    <name type="scientific">Zalerion maritima</name>
    <dbReference type="NCBI Taxonomy" id="339359"/>
    <lineage>
        <taxon>Eukaryota</taxon>
        <taxon>Fungi</taxon>
        <taxon>Dikarya</taxon>
        <taxon>Ascomycota</taxon>
        <taxon>Pezizomycotina</taxon>
        <taxon>Sordariomycetes</taxon>
        <taxon>Lulworthiomycetidae</taxon>
        <taxon>Lulworthiales</taxon>
        <taxon>Lulworthiaceae</taxon>
        <taxon>Zalerion</taxon>
    </lineage>
</organism>
<protein>
    <recommendedName>
        <fullName evidence="3">Chromo domain-containing protein</fullName>
    </recommendedName>
</protein>
<feature type="region of interest" description="Disordered" evidence="2">
    <location>
        <begin position="89"/>
        <end position="137"/>
    </location>
</feature>
<dbReference type="InterPro" id="IPR000953">
    <property type="entry name" value="Chromo/chromo_shadow_dom"/>
</dbReference>
<feature type="region of interest" description="Disordered" evidence="2">
    <location>
        <begin position="168"/>
        <end position="214"/>
    </location>
</feature>
<feature type="region of interest" description="Disordered" evidence="2">
    <location>
        <begin position="247"/>
        <end position="294"/>
    </location>
</feature>
<dbReference type="Proteomes" id="UP001201980">
    <property type="component" value="Unassembled WGS sequence"/>
</dbReference>
<dbReference type="InterPro" id="IPR016197">
    <property type="entry name" value="Chromo-like_dom_sf"/>
</dbReference>
<dbReference type="AlphaFoldDB" id="A0AAD5RNM4"/>
<gene>
    <name evidence="4" type="ORF">MKZ38_002669</name>
</gene>
<proteinExistence type="predicted"/>
<name>A0AAD5RNM4_9PEZI</name>
<feature type="compositionally biased region" description="Polar residues" evidence="2">
    <location>
        <begin position="182"/>
        <end position="194"/>
    </location>
</feature>
<dbReference type="SMART" id="SM00298">
    <property type="entry name" value="CHROMO"/>
    <property type="match status" value="2"/>
</dbReference>
<evidence type="ECO:0000256" key="2">
    <source>
        <dbReference type="SAM" id="MobiDB-lite"/>
    </source>
</evidence>
<keyword evidence="5" id="KW-1185">Reference proteome</keyword>